<reference evidence="1 2" key="1">
    <citation type="journal article" date="2016" name="Nat. Commun.">
        <title>Thousands of microbial genomes shed light on interconnected biogeochemical processes in an aquifer system.</title>
        <authorList>
            <person name="Anantharaman K."/>
            <person name="Brown C.T."/>
            <person name="Hug L.A."/>
            <person name="Sharon I."/>
            <person name="Castelle C.J."/>
            <person name="Probst A.J."/>
            <person name="Thomas B.C."/>
            <person name="Singh A."/>
            <person name="Wilkins M.J."/>
            <person name="Karaoz U."/>
            <person name="Brodie E.L."/>
            <person name="Williams K.H."/>
            <person name="Hubbard S.S."/>
            <person name="Banfield J.F."/>
        </authorList>
    </citation>
    <scope>NUCLEOTIDE SEQUENCE [LARGE SCALE GENOMIC DNA]</scope>
</reference>
<evidence type="ECO:0000313" key="1">
    <source>
        <dbReference type="EMBL" id="OGM02497.1"/>
    </source>
</evidence>
<comment type="caution">
    <text evidence="1">The sequence shown here is derived from an EMBL/GenBank/DDBJ whole genome shotgun (WGS) entry which is preliminary data.</text>
</comment>
<dbReference type="EMBL" id="MGFJ01000020">
    <property type="protein sequence ID" value="OGM02497.1"/>
    <property type="molecule type" value="Genomic_DNA"/>
</dbReference>
<dbReference type="STRING" id="1802471.A2115_00745"/>
<dbReference type="AlphaFoldDB" id="A0A1F7WIV8"/>
<dbReference type="Proteomes" id="UP000176198">
    <property type="component" value="Unassembled WGS sequence"/>
</dbReference>
<name>A0A1F7WIV8_9BACT</name>
<evidence type="ECO:0000313" key="2">
    <source>
        <dbReference type="Proteomes" id="UP000176198"/>
    </source>
</evidence>
<gene>
    <name evidence="1" type="ORF">A2115_00745</name>
</gene>
<accession>A0A1F7WIV8</accession>
<protein>
    <submittedName>
        <fullName evidence="1">Uncharacterized protein</fullName>
    </submittedName>
</protein>
<sequence length="72" mass="8092">MSDFKVLQAILDGQTSICEDIKRVEEKVEDNGTRIDKLGLQIASLEDDAPTIGEFDNLDKRVKKLEKQIVST</sequence>
<proteinExistence type="predicted"/>
<organism evidence="1 2">
    <name type="scientific">Candidatus Woesebacteria bacterium GWA1_41_8</name>
    <dbReference type="NCBI Taxonomy" id="1802471"/>
    <lineage>
        <taxon>Bacteria</taxon>
        <taxon>Candidatus Woeseibacteriota</taxon>
    </lineage>
</organism>